<feature type="region of interest" description="Disordered" evidence="2">
    <location>
        <begin position="610"/>
        <end position="678"/>
    </location>
</feature>
<feature type="compositionally biased region" description="Acidic residues" evidence="2">
    <location>
        <begin position="475"/>
        <end position="490"/>
    </location>
</feature>
<dbReference type="Proteomes" id="UP000003786">
    <property type="component" value="Chromosome 4"/>
</dbReference>
<feature type="coiled-coil region" evidence="1">
    <location>
        <begin position="906"/>
        <end position="936"/>
    </location>
</feature>
<feature type="compositionally biased region" description="Polar residues" evidence="2">
    <location>
        <begin position="660"/>
        <end position="675"/>
    </location>
</feature>
<gene>
    <name evidence="4" type="ORF">TOT_040000735</name>
</gene>
<organism evidence="4 5">
    <name type="scientific">Theileria orientalis strain Shintoku</name>
    <dbReference type="NCBI Taxonomy" id="869250"/>
    <lineage>
        <taxon>Eukaryota</taxon>
        <taxon>Sar</taxon>
        <taxon>Alveolata</taxon>
        <taxon>Apicomplexa</taxon>
        <taxon>Aconoidasida</taxon>
        <taxon>Piroplasmida</taxon>
        <taxon>Theileriidae</taxon>
        <taxon>Theileria</taxon>
    </lineage>
</organism>
<feature type="compositionally biased region" description="Basic and acidic residues" evidence="2">
    <location>
        <begin position="641"/>
        <end position="659"/>
    </location>
</feature>
<feature type="region of interest" description="Disordered" evidence="2">
    <location>
        <begin position="949"/>
        <end position="1017"/>
    </location>
</feature>
<dbReference type="AlphaFoldDB" id="J7M8K2"/>
<evidence type="ECO:0000256" key="3">
    <source>
        <dbReference type="SAM" id="SignalP"/>
    </source>
</evidence>
<evidence type="ECO:0000256" key="1">
    <source>
        <dbReference type="SAM" id="Coils"/>
    </source>
</evidence>
<feature type="compositionally biased region" description="Polar residues" evidence="2">
    <location>
        <begin position="139"/>
        <end position="153"/>
    </location>
</feature>
<evidence type="ECO:0000313" key="5">
    <source>
        <dbReference type="Proteomes" id="UP000003786"/>
    </source>
</evidence>
<feature type="region of interest" description="Disordered" evidence="2">
    <location>
        <begin position="462"/>
        <end position="490"/>
    </location>
</feature>
<reference evidence="4 5" key="1">
    <citation type="journal article" date="2012" name="MBio">
        <title>Comparative genome analysis of three eukaryotic parasites with differing abilities to transform leukocytes reveals key mediators of Theileria-induced leukocyte transformation.</title>
        <authorList>
            <person name="Hayashida K."/>
            <person name="Hara Y."/>
            <person name="Abe T."/>
            <person name="Yamasaki C."/>
            <person name="Toyoda A."/>
            <person name="Kosuge T."/>
            <person name="Suzuki Y."/>
            <person name="Sato Y."/>
            <person name="Kawashima S."/>
            <person name="Katayama T."/>
            <person name="Wakaguri H."/>
            <person name="Inoue N."/>
            <person name="Homma K."/>
            <person name="Tada-Umezaki M."/>
            <person name="Yagi Y."/>
            <person name="Fujii Y."/>
            <person name="Habara T."/>
            <person name="Kanehisa M."/>
            <person name="Watanabe H."/>
            <person name="Ito K."/>
            <person name="Gojobori T."/>
            <person name="Sugawara H."/>
            <person name="Imanishi T."/>
            <person name="Weir W."/>
            <person name="Gardner M."/>
            <person name="Pain A."/>
            <person name="Shiels B."/>
            <person name="Hattori M."/>
            <person name="Nene V."/>
            <person name="Sugimoto C."/>
        </authorList>
    </citation>
    <scope>NUCLEOTIDE SEQUENCE [LARGE SCALE GENOMIC DNA]</scope>
    <source>
        <strain evidence="4 5">Shintoku</strain>
    </source>
</reference>
<dbReference type="GeneID" id="20716779"/>
<feature type="compositionally biased region" description="Basic and acidic residues" evidence="2">
    <location>
        <begin position="720"/>
        <end position="736"/>
    </location>
</feature>
<evidence type="ECO:0000313" key="4">
    <source>
        <dbReference type="EMBL" id="BAM42368.1"/>
    </source>
</evidence>
<protein>
    <submittedName>
        <fullName evidence="4">Uncharacterized protein</fullName>
    </submittedName>
</protein>
<dbReference type="RefSeq" id="XP_009692669.1">
    <property type="nucleotide sequence ID" value="XM_009694374.1"/>
</dbReference>
<evidence type="ECO:0000256" key="2">
    <source>
        <dbReference type="SAM" id="MobiDB-lite"/>
    </source>
</evidence>
<sequence length="1057" mass="120226">MLNLFLLLSLLIANNTVCVKYVTLDVCSVNNHHFLTESSQVGARLCTYYIPRGGVIAKAVTYGNQLIWEPTYEEEILGYLRFSAGENPVILVSSSTGPARKILKYYNLMGNFWEMFKEFDSLKNKKTRETRLFEKNDSENAGESLENSAQGAESSEDSTTPEDAKMDVVAMFSMLTKGDNTQVEDSNPDGMETYQNTSNKGKSYGLLRRLTTRIDLRDIVNQHIEDEFESSDTEESLIFRNNELIVALEELMEAETRMKEAEIGCVKDSSQEQSTPCTSRWDIKKVKDLDPTKVLTDLDVLQTFQVLINEEKARLENSLTSIKEENEQDLIEYEKPIGDEIDESVLVNGVFLEVCRCSKCEQKGYKELHFVGHSDEDPPDVEKIELPLELVEGPQEYPDPQEAQEEAIQVSIDPETFPAISEALNSMAIDGGNTEDVDLENKNDQNSEVVSDIFGNDFDPSKFAASSDFQTTEISDSDDSEDSTDSDEDDCDLVEDQIEVLIDTLFPNLKHVITKSRNLHYLKAEDVDVKNTDFSLQAMALSSDDENDSEYDNIKDSHDNISMPMDIESGLKPEFPQPCVIGSNEESTNLSKASSHPQVLYPDVIVVKRPKRPVPRPRSLPVPAPRTKFLNKNPDSGNEVEGSKFSDKTETDDNDEKQSEVTQTEDGTQLQTQPEDYSAAAGNRGLMLWSKDSEDDIDMTNPPKKILGQFLLEEIPDNYPSEKDLKSPDTESHHTLSDYAILKSEESKTRGFKKLKRAFRDFFKTIKRTTSRRTFRKFRMTSRKSTSSKNSNEPEADKTASDVDKEDPEGATPQTTKPSDPSRPTTNDLGARPKQPPPKPPRSRLSQLIVEENFNIEVGPKSYIRHENPEHIEVPMKRRSRPSTMEQEQLQRMETKVKKHHLLYLRQKYREEREKTKQKTKEIELLTKELEELRTEFMRRHNLTEDSLTVVSLDDESDQQVLDKVDDDTNQGKPPETAEDTPDVMDNDQQDKSNDSCQPGENLNGASNGQNDDENDIEDLTENFSHFYITREKNKISPLFIWRPRPSLGSYQYCFDD</sequence>
<feature type="compositionally biased region" description="Acidic residues" evidence="2">
    <location>
        <begin position="977"/>
        <end position="988"/>
    </location>
</feature>
<dbReference type="EMBL" id="AP011949">
    <property type="protein sequence ID" value="BAM42368.1"/>
    <property type="molecule type" value="Genomic_DNA"/>
</dbReference>
<feature type="region of interest" description="Disordered" evidence="2">
    <location>
        <begin position="773"/>
        <end position="847"/>
    </location>
</feature>
<feature type="compositionally biased region" description="Basic residues" evidence="2">
    <location>
        <begin position="773"/>
        <end position="782"/>
    </location>
</feature>
<dbReference type="VEuPathDB" id="PiroplasmaDB:TOT_040000735"/>
<dbReference type="OrthoDB" id="10667909at2759"/>
<feature type="region of interest" description="Disordered" evidence="2">
    <location>
        <begin position="133"/>
        <end position="163"/>
    </location>
</feature>
<keyword evidence="3" id="KW-0732">Signal</keyword>
<keyword evidence="5" id="KW-1185">Reference proteome</keyword>
<dbReference type="KEGG" id="tot:TOT_040000735"/>
<feature type="chain" id="PRO_5003795827" evidence="3">
    <location>
        <begin position="19"/>
        <end position="1057"/>
    </location>
</feature>
<feature type="region of interest" description="Disordered" evidence="2">
    <location>
        <begin position="178"/>
        <end position="198"/>
    </location>
</feature>
<feature type="region of interest" description="Disordered" evidence="2">
    <location>
        <begin position="717"/>
        <end position="744"/>
    </location>
</feature>
<feature type="signal peptide" evidence="3">
    <location>
        <begin position="1"/>
        <end position="18"/>
    </location>
</feature>
<feature type="compositionally biased region" description="Polar residues" evidence="2">
    <location>
        <begin position="812"/>
        <end position="828"/>
    </location>
</feature>
<name>J7M8K2_THEOR</name>
<keyword evidence="1" id="KW-0175">Coiled coil</keyword>
<accession>J7M8K2</accession>
<feature type="compositionally biased region" description="Polar residues" evidence="2">
    <location>
        <begin position="995"/>
        <end position="1010"/>
    </location>
</feature>
<proteinExistence type="predicted"/>